<name>A0AAD1SSK8_PELCU</name>
<feature type="compositionally biased region" description="Polar residues" evidence="2">
    <location>
        <begin position="689"/>
        <end position="704"/>
    </location>
</feature>
<feature type="region of interest" description="Disordered" evidence="2">
    <location>
        <begin position="682"/>
        <end position="857"/>
    </location>
</feature>
<organism evidence="4 5">
    <name type="scientific">Pelobates cultripes</name>
    <name type="common">Western spadefoot toad</name>
    <dbReference type="NCBI Taxonomy" id="61616"/>
    <lineage>
        <taxon>Eukaryota</taxon>
        <taxon>Metazoa</taxon>
        <taxon>Chordata</taxon>
        <taxon>Craniata</taxon>
        <taxon>Vertebrata</taxon>
        <taxon>Euteleostomi</taxon>
        <taxon>Amphibia</taxon>
        <taxon>Batrachia</taxon>
        <taxon>Anura</taxon>
        <taxon>Pelobatoidea</taxon>
        <taxon>Pelobatidae</taxon>
        <taxon>Pelobates</taxon>
    </lineage>
</organism>
<feature type="region of interest" description="Disordered" evidence="2">
    <location>
        <begin position="509"/>
        <end position="528"/>
    </location>
</feature>
<dbReference type="EMBL" id="OW240918">
    <property type="protein sequence ID" value="CAH2308275.1"/>
    <property type="molecule type" value="Genomic_DNA"/>
</dbReference>
<feature type="compositionally biased region" description="Pro residues" evidence="2">
    <location>
        <begin position="1"/>
        <end position="14"/>
    </location>
</feature>
<dbReference type="InterPro" id="IPR000195">
    <property type="entry name" value="Rab-GAP-TBC_dom"/>
</dbReference>
<feature type="compositionally biased region" description="Basic and acidic residues" evidence="2">
    <location>
        <begin position="1318"/>
        <end position="1394"/>
    </location>
</feature>
<feature type="compositionally biased region" description="Low complexity" evidence="2">
    <location>
        <begin position="115"/>
        <end position="147"/>
    </location>
</feature>
<dbReference type="InterPro" id="IPR035969">
    <property type="entry name" value="Rab-GAP_TBC_sf"/>
</dbReference>
<keyword evidence="1" id="KW-0343">GTPase activation</keyword>
<sequence length="1422" mass="156712">MEPPPGPRPVPPPRRTASGEHRAASPPGGEPRACWERAPERARGPHRESAVTQTVLIVLEKRGEMAPTQAVAQLEMAPTQAAAQLKTTRRPSIETASGTAPTQAAAQLGTTRSPATETATGTAMETATGTAMETATGTAMETATETAPAQAMAQLGTTRSPATETATETAATHAAAQLGTTRSPATETATEMAPTQAMAQLGTTQSPAMETATEKQAMAQLGTTQSSATETTMVQLDRTPTQAMARHRKMQIPATETTSETATAKYEITPTQAMEQSPPMETVKLKMTPMQAMVQHGTTQSPATAQNRTTQRHVTVQHETTTAHATVQHRTMLSPVTVHQETIPSHTMAQLQTVQSHATGQQKPMLSPATVQLETTQSPATTPHKAMLSNVTPQYETAKSHTMEYDITPEQSRATHTMPQHEMMQACKTPEKHDTSHHDMAQSHTTLHNTAQLEMLQNHAIQHLLTVQHETAQSHITHQSEIQQYKTDSYDTMQSHKLTQNCVLPQQDDRELSRMAPLQSSNQQDSSTLIQHGSAMQGTTVQSSATLQDKHVLQSHGKPDSDGIVQSNVTLKLDSKITQQGYNVSPSSETLQSHQSPQQSNTLMDTESHTPSYVQSQEDNSTTCVVSLARDRIKQRNVLKSNLSTSNTPPADGCVSVASGDLLQKDVTAAQDKVLTNVKGATHGELIPSSPSKTSHGFSEQTLVTKEEPRCTSGMLPHSFPQVAPAYAGQAPSHSSSELSTLTTGEAQSSSTSEVNPVSLKETPSHTYLVEASVSTSGSPSHSNPGAAPLSTGGIPARSSPGAASLSSTGASKLSPVRVHDPSSPLRNKSSKPPLPTPPRSNLYPGPPPSIDSDSSFRHETASLASYRSKPQAPDTLSYLDSVSLMSGTMESLSMLDDASSLGSDSEINGMTCRKTDKYGFLGGNQYSGNGESNIPVEIARQRELKWLDMFNHWDKWLSRRFQKVKLRCRKGIPSSLRSKAWQLLSNSHDLLLKNPGKFEEMERQPGDPKWLDVIEKDLHRQFPFHEMFAARGGHGQQDLFRILKAYTIYRPEEGYCQAQAPVAAVLLMHMPAEQAFWCLVQICDKYLPGYYSAGLEAIQLDGEIFFALLRRTCPMAYRHLKKFKIDPILYMTEWFMCIFSRTLPWASVLRVWDMFFCEGVKIVFRIGLVLLKHTLGSVDKLRSCQGMYETMEKLRSLPTHCMHEDILLPEVSSLPVTDALIERESNTQLRKWRENRGELQYRPSRRMHGARHLHEEKVRLNPALSGSRLSLSSLMRPSPPSTPTLVTHPGSVVVSEGLRPALPSPTSNKAPLGPPKAENKKVKEKQREEDKRREKEEREKRERDKKREKEERERERKREKEREKEEKRALKEREKTDAKLKKERKFSFRRKEQSSPASDLPQKSGKGSADGEEGAVHDTYF</sequence>
<feature type="region of interest" description="Disordered" evidence="2">
    <location>
        <begin position="1271"/>
        <end position="1290"/>
    </location>
</feature>
<evidence type="ECO:0000313" key="5">
    <source>
        <dbReference type="Proteomes" id="UP001295444"/>
    </source>
</evidence>
<evidence type="ECO:0000256" key="1">
    <source>
        <dbReference type="ARBA" id="ARBA00022468"/>
    </source>
</evidence>
<feature type="region of interest" description="Disordered" evidence="2">
    <location>
        <begin position="82"/>
        <end position="193"/>
    </location>
</feature>
<reference evidence="4" key="1">
    <citation type="submission" date="2022-03" db="EMBL/GenBank/DDBJ databases">
        <authorList>
            <person name="Alioto T."/>
            <person name="Alioto T."/>
            <person name="Gomez Garrido J."/>
        </authorList>
    </citation>
    <scope>NUCLEOTIDE SEQUENCE</scope>
</reference>
<dbReference type="PROSITE" id="PS50086">
    <property type="entry name" value="TBC_RABGAP"/>
    <property type="match status" value="1"/>
</dbReference>
<dbReference type="FunFam" id="1.10.472.80:FF:000008">
    <property type="entry name" value="TBC1 domain family member 10A"/>
    <property type="match status" value="1"/>
</dbReference>
<dbReference type="Gene3D" id="1.10.8.270">
    <property type="entry name" value="putative rabgap domain of human tbc1 domain family member 14 like domains"/>
    <property type="match status" value="1"/>
</dbReference>
<feature type="compositionally biased region" description="Basic and acidic residues" evidence="2">
    <location>
        <begin position="33"/>
        <end position="48"/>
    </location>
</feature>
<dbReference type="GO" id="GO:0005096">
    <property type="term" value="F:GTPase activator activity"/>
    <property type="evidence" value="ECO:0007669"/>
    <property type="project" value="UniProtKB-KW"/>
</dbReference>
<feature type="domain" description="Rab-GAP TBC" evidence="3">
    <location>
        <begin position="972"/>
        <end position="1160"/>
    </location>
</feature>
<feature type="compositionally biased region" description="Low complexity" evidence="2">
    <location>
        <begin position="733"/>
        <end position="744"/>
    </location>
</feature>
<protein>
    <submittedName>
        <fullName evidence="4">TBC1 domain family member 10B</fullName>
    </submittedName>
</protein>
<feature type="compositionally biased region" description="Low complexity" evidence="2">
    <location>
        <begin position="157"/>
        <end position="193"/>
    </location>
</feature>
<dbReference type="SUPFAM" id="SSF47923">
    <property type="entry name" value="Ypt/Rab-GAP domain of gyp1p"/>
    <property type="match status" value="2"/>
</dbReference>
<feature type="region of interest" description="Disordered" evidence="2">
    <location>
        <begin position="1"/>
        <end position="48"/>
    </location>
</feature>
<dbReference type="Pfam" id="PF00566">
    <property type="entry name" value="RabGAP-TBC"/>
    <property type="match status" value="1"/>
</dbReference>
<feature type="compositionally biased region" description="Polar residues" evidence="2">
    <location>
        <begin position="745"/>
        <end position="756"/>
    </location>
</feature>
<feature type="compositionally biased region" description="Polar residues" evidence="2">
    <location>
        <begin position="773"/>
        <end position="784"/>
    </location>
</feature>
<evidence type="ECO:0000256" key="2">
    <source>
        <dbReference type="SAM" id="MobiDB-lite"/>
    </source>
</evidence>
<feature type="compositionally biased region" description="Polar residues" evidence="2">
    <location>
        <begin position="518"/>
        <end position="528"/>
    </location>
</feature>
<dbReference type="GO" id="GO:0031267">
    <property type="term" value="F:small GTPase binding"/>
    <property type="evidence" value="ECO:0007669"/>
    <property type="project" value="TreeGrafter"/>
</dbReference>
<feature type="region of interest" description="Disordered" evidence="2">
    <location>
        <begin position="1297"/>
        <end position="1422"/>
    </location>
</feature>
<feature type="compositionally biased region" description="Polar residues" evidence="2">
    <location>
        <begin position="94"/>
        <end position="114"/>
    </location>
</feature>
<dbReference type="SMART" id="SM00164">
    <property type="entry name" value="TBC"/>
    <property type="match status" value="1"/>
</dbReference>
<evidence type="ECO:0000259" key="3">
    <source>
        <dbReference type="PROSITE" id="PS50086"/>
    </source>
</evidence>
<feature type="region of interest" description="Disordered" evidence="2">
    <location>
        <begin position="582"/>
        <end position="621"/>
    </location>
</feature>
<dbReference type="FunFam" id="1.10.10.750:FF:000001">
    <property type="entry name" value="TBC1 domain family member 10A"/>
    <property type="match status" value="1"/>
</dbReference>
<dbReference type="PANTHER" id="PTHR47219:SF17">
    <property type="entry name" value="TBC1 DOMAIN FAMILY MEMBER 10B"/>
    <property type="match status" value="1"/>
</dbReference>
<dbReference type="InterPro" id="IPR050302">
    <property type="entry name" value="Rab_GAP_TBC_domain"/>
</dbReference>
<dbReference type="Proteomes" id="UP001295444">
    <property type="component" value="Chromosome 07"/>
</dbReference>
<feature type="compositionally biased region" description="Pro residues" evidence="2">
    <location>
        <begin position="833"/>
        <end position="850"/>
    </location>
</feature>
<dbReference type="FunFam" id="1.10.8.270:FF:000007">
    <property type="entry name" value="TBC1 domain family member 10A"/>
    <property type="match status" value="1"/>
</dbReference>
<gene>
    <name evidence="4" type="ORF">PECUL_23A031039</name>
</gene>
<dbReference type="Gene3D" id="1.10.472.80">
    <property type="entry name" value="Ypt/Rab-GAP domain of gyp1p, domain 3"/>
    <property type="match status" value="1"/>
</dbReference>
<dbReference type="GO" id="GO:0005886">
    <property type="term" value="C:plasma membrane"/>
    <property type="evidence" value="ECO:0007669"/>
    <property type="project" value="UniProtKB-ARBA"/>
</dbReference>
<feature type="region of interest" description="Disordered" evidence="2">
    <location>
        <begin position="241"/>
        <end position="262"/>
    </location>
</feature>
<evidence type="ECO:0000313" key="4">
    <source>
        <dbReference type="EMBL" id="CAH2308275.1"/>
    </source>
</evidence>
<accession>A0AAD1SSK8</accession>
<keyword evidence="5" id="KW-1185">Reference proteome</keyword>
<proteinExistence type="predicted"/>
<dbReference type="Gene3D" id="1.10.10.750">
    <property type="entry name" value="Ypt/Rab-GAP domain of gyp1p, domain 1"/>
    <property type="match status" value="1"/>
</dbReference>
<dbReference type="PANTHER" id="PTHR47219">
    <property type="entry name" value="RAB GTPASE-ACTIVATING PROTEIN 1-LIKE"/>
    <property type="match status" value="1"/>
</dbReference>